<gene>
    <name evidence="1" type="ORF">EEDITHA_LOCUS883</name>
</gene>
<accession>A0AAU9T9M9</accession>
<evidence type="ECO:0000313" key="2">
    <source>
        <dbReference type="Proteomes" id="UP001153954"/>
    </source>
</evidence>
<dbReference type="AlphaFoldDB" id="A0AAU9T9M9"/>
<protein>
    <submittedName>
        <fullName evidence="1">Uncharacterized protein</fullName>
    </submittedName>
</protein>
<dbReference type="EMBL" id="CAKOGL010000002">
    <property type="protein sequence ID" value="CAH2084304.1"/>
    <property type="molecule type" value="Genomic_DNA"/>
</dbReference>
<evidence type="ECO:0000313" key="1">
    <source>
        <dbReference type="EMBL" id="CAH2084304.1"/>
    </source>
</evidence>
<dbReference type="Proteomes" id="UP001153954">
    <property type="component" value="Unassembled WGS sequence"/>
</dbReference>
<name>A0AAU9T9M9_EUPED</name>
<sequence length="167" mass="19581">MKILLSLPSYRNTPRGELSSPAQLLIGRTLLYQLPVHTYILKLKTVDPSEYTAMLNKQHRAKMYYDQLCKELQQLKEGDFIICIDGKIRYRGKVIRHANAPRSYIVQNSIGKRYKRNRHLIECENNLNSNEMNDSNIEMYTDANRDVSFAEDIDEPNSSQSFFYFYS</sequence>
<keyword evidence="2" id="KW-1185">Reference proteome</keyword>
<reference evidence="1" key="1">
    <citation type="submission" date="2022-03" db="EMBL/GenBank/DDBJ databases">
        <authorList>
            <person name="Tunstrom K."/>
        </authorList>
    </citation>
    <scope>NUCLEOTIDE SEQUENCE</scope>
</reference>
<comment type="caution">
    <text evidence="1">The sequence shown here is derived from an EMBL/GenBank/DDBJ whole genome shotgun (WGS) entry which is preliminary data.</text>
</comment>
<proteinExistence type="predicted"/>
<organism evidence="1 2">
    <name type="scientific">Euphydryas editha</name>
    <name type="common">Edith's checkerspot</name>
    <dbReference type="NCBI Taxonomy" id="104508"/>
    <lineage>
        <taxon>Eukaryota</taxon>
        <taxon>Metazoa</taxon>
        <taxon>Ecdysozoa</taxon>
        <taxon>Arthropoda</taxon>
        <taxon>Hexapoda</taxon>
        <taxon>Insecta</taxon>
        <taxon>Pterygota</taxon>
        <taxon>Neoptera</taxon>
        <taxon>Endopterygota</taxon>
        <taxon>Lepidoptera</taxon>
        <taxon>Glossata</taxon>
        <taxon>Ditrysia</taxon>
        <taxon>Papilionoidea</taxon>
        <taxon>Nymphalidae</taxon>
        <taxon>Nymphalinae</taxon>
        <taxon>Euphydryas</taxon>
    </lineage>
</organism>